<comment type="caution">
    <text evidence="5">The sequence shown here is derived from an EMBL/GenBank/DDBJ whole genome shotgun (WGS) entry which is preliminary data.</text>
</comment>
<dbReference type="CDD" id="cd06267">
    <property type="entry name" value="PBP1_LacI_sugar_binding-like"/>
    <property type="match status" value="1"/>
</dbReference>
<feature type="domain" description="HTH lacI-type" evidence="4">
    <location>
        <begin position="15"/>
        <end position="69"/>
    </location>
</feature>
<dbReference type="InterPro" id="IPR010982">
    <property type="entry name" value="Lambda_DNA-bd_dom_sf"/>
</dbReference>
<dbReference type="SMART" id="SM00354">
    <property type="entry name" value="HTH_LACI"/>
    <property type="match status" value="1"/>
</dbReference>
<organism evidence="5 6">
    <name type="scientific">Cellulomonas persica</name>
    <dbReference type="NCBI Taxonomy" id="76861"/>
    <lineage>
        <taxon>Bacteria</taxon>
        <taxon>Bacillati</taxon>
        <taxon>Actinomycetota</taxon>
        <taxon>Actinomycetes</taxon>
        <taxon>Micrococcales</taxon>
        <taxon>Cellulomonadaceae</taxon>
        <taxon>Cellulomonas</taxon>
    </lineage>
</organism>
<evidence type="ECO:0000256" key="3">
    <source>
        <dbReference type="ARBA" id="ARBA00023163"/>
    </source>
</evidence>
<dbReference type="CDD" id="cd01392">
    <property type="entry name" value="HTH_LacI"/>
    <property type="match status" value="1"/>
</dbReference>
<dbReference type="SUPFAM" id="SSF47413">
    <property type="entry name" value="lambda repressor-like DNA-binding domains"/>
    <property type="match status" value="1"/>
</dbReference>
<sequence length="353" mass="37629">MTARSRPEGARAGQATLHDVARLAGVSIKTVSEVVNRTGRVTPATTARVESAVAALAYQPNLSARRLRRGTTGVIGLAVPELSMSGYFNELSALIVRAAAARGLTVLIEQTDGTREGELRALSGPRRSVMDGLLLNATALDEQDLADRLPLPPTVVLGERRLGAGLDHVTFRNEEAARLVAEHLVGLGRRRILVLGGDPTTSASAARRLDGHRAALEAAGLPFDPELVRDVGLWDHDAGHAAVVRARRDGLRFDAVAAVNDSIAIGALRALHDEGVAVPDEVAVAGIDDIVDARFTFPRLTTVDPRRDELAERAVRALTERIADPTRPAVVQEIEGYLRVRGSTLAGADRRDP</sequence>
<accession>A0A510UXC5</accession>
<dbReference type="AlphaFoldDB" id="A0A510UXC5"/>
<dbReference type="PANTHER" id="PTHR30146">
    <property type="entry name" value="LACI-RELATED TRANSCRIPTIONAL REPRESSOR"/>
    <property type="match status" value="1"/>
</dbReference>
<evidence type="ECO:0000259" key="4">
    <source>
        <dbReference type="PROSITE" id="PS50932"/>
    </source>
</evidence>
<dbReference type="PANTHER" id="PTHR30146:SF109">
    <property type="entry name" value="HTH-TYPE TRANSCRIPTIONAL REGULATOR GALS"/>
    <property type="match status" value="1"/>
</dbReference>
<dbReference type="InterPro" id="IPR000843">
    <property type="entry name" value="HTH_LacI"/>
</dbReference>
<dbReference type="Pfam" id="PF00356">
    <property type="entry name" value="LacI"/>
    <property type="match status" value="1"/>
</dbReference>
<evidence type="ECO:0000256" key="2">
    <source>
        <dbReference type="ARBA" id="ARBA00023125"/>
    </source>
</evidence>
<evidence type="ECO:0000313" key="5">
    <source>
        <dbReference type="EMBL" id="GEK19219.1"/>
    </source>
</evidence>
<name>A0A510UXC5_9CELL</name>
<dbReference type="InterPro" id="IPR028082">
    <property type="entry name" value="Peripla_BP_I"/>
</dbReference>
<dbReference type="Pfam" id="PF13377">
    <property type="entry name" value="Peripla_BP_3"/>
    <property type="match status" value="1"/>
</dbReference>
<dbReference type="InterPro" id="IPR046335">
    <property type="entry name" value="LacI/GalR-like_sensor"/>
</dbReference>
<gene>
    <name evidence="5" type="ORF">CPE01_29520</name>
</gene>
<proteinExistence type="predicted"/>
<dbReference type="Proteomes" id="UP000321386">
    <property type="component" value="Unassembled WGS sequence"/>
</dbReference>
<dbReference type="PROSITE" id="PS00356">
    <property type="entry name" value="HTH_LACI_1"/>
    <property type="match status" value="1"/>
</dbReference>
<evidence type="ECO:0000256" key="1">
    <source>
        <dbReference type="ARBA" id="ARBA00023015"/>
    </source>
</evidence>
<dbReference type="PROSITE" id="PS50932">
    <property type="entry name" value="HTH_LACI_2"/>
    <property type="match status" value="1"/>
</dbReference>
<keyword evidence="6" id="KW-1185">Reference proteome</keyword>
<dbReference type="EMBL" id="BJUA01000020">
    <property type="protein sequence ID" value="GEK19219.1"/>
    <property type="molecule type" value="Genomic_DNA"/>
</dbReference>
<evidence type="ECO:0000313" key="6">
    <source>
        <dbReference type="Proteomes" id="UP000321386"/>
    </source>
</evidence>
<dbReference type="GO" id="GO:0000976">
    <property type="term" value="F:transcription cis-regulatory region binding"/>
    <property type="evidence" value="ECO:0007669"/>
    <property type="project" value="TreeGrafter"/>
</dbReference>
<keyword evidence="1" id="KW-0805">Transcription regulation</keyword>
<dbReference type="PRINTS" id="PR00036">
    <property type="entry name" value="HTHLACI"/>
</dbReference>
<dbReference type="SUPFAM" id="SSF53822">
    <property type="entry name" value="Periplasmic binding protein-like I"/>
    <property type="match status" value="1"/>
</dbReference>
<protein>
    <submittedName>
        <fullName evidence="5">LacI family transcriptional regulator</fullName>
    </submittedName>
</protein>
<keyword evidence="3" id="KW-0804">Transcription</keyword>
<keyword evidence="2" id="KW-0238">DNA-binding</keyword>
<dbReference type="GO" id="GO:0003700">
    <property type="term" value="F:DNA-binding transcription factor activity"/>
    <property type="evidence" value="ECO:0007669"/>
    <property type="project" value="TreeGrafter"/>
</dbReference>
<dbReference type="Gene3D" id="1.10.260.40">
    <property type="entry name" value="lambda repressor-like DNA-binding domains"/>
    <property type="match status" value="1"/>
</dbReference>
<dbReference type="RefSeq" id="WP_186811567.1">
    <property type="nucleotide sequence ID" value="NZ_BJUA01000020.1"/>
</dbReference>
<dbReference type="Gene3D" id="3.40.50.2300">
    <property type="match status" value="2"/>
</dbReference>
<reference evidence="5 6" key="1">
    <citation type="submission" date="2019-07" db="EMBL/GenBank/DDBJ databases">
        <title>Whole genome shotgun sequence of Cellulomonas persica NBRC 101101.</title>
        <authorList>
            <person name="Hosoyama A."/>
            <person name="Uohara A."/>
            <person name="Ohji S."/>
            <person name="Ichikawa N."/>
        </authorList>
    </citation>
    <scope>NUCLEOTIDE SEQUENCE [LARGE SCALE GENOMIC DNA]</scope>
    <source>
        <strain evidence="5 6">NBRC 101101</strain>
    </source>
</reference>